<organism evidence="2 3">
    <name type="scientific">Araneus ventricosus</name>
    <name type="common">Orbweaver spider</name>
    <name type="synonym">Epeira ventricosa</name>
    <dbReference type="NCBI Taxonomy" id="182803"/>
    <lineage>
        <taxon>Eukaryota</taxon>
        <taxon>Metazoa</taxon>
        <taxon>Ecdysozoa</taxon>
        <taxon>Arthropoda</taxon>
        <taxon>Chelicerata</taxon>
        <taxon>Arachnida</taxon>
        <taxon>Araneae</taxon>
        <taxon>Araneomorphae</taxon>
        <taxon>Entelegynae</taxon>
        <taxon>Araneoidea</taxon>
        <taxon>Araneidae</taxon>
        <taxon>Araneus</taxon>
    </lineage>
</organism>
<sequence length="89" mass="10068">MPSMDESKTWPHIPWGPVADWRGCQLARWQVGALNRRQFGPPESVGEKKSLSLYNMCGPSLTPGNHYFQTQSATDGDNDDEEWSEEKSL</sequence>
<name>A0A4Y2F384_ARAVE</name>
<comment type="caution">
    <text evidence="2">The sequence shown here is derived from an EMBL/GenBank/DDBJ whole genome shotgun (WGS) entry which is preliminary data.</text>
</comment>
<dbReference type="Proteomes" id="UP000499080">
    <property type="component" value="Unassembled WGS sequence"/>
</dbReference>
<protein>
    <submittedName>
        <fullName evidence="2">Uncharacterized protein</fullName>
    </submittedName>
</protein>
<dbReference type="AlphaFoldDB" id="A0A4Y2F384"/>
<reference evidence="2 3" key="1">
    <citation type="journal article" date="2019" name="Sci. Rep.">
        <title>Orb-weaving spider Araneus ventricosus genome elucidates the spidroin gene catalogue.</title>
        <authorList>
            <person name="Kono N."/>
            <person name="Nakamura H."/>
            <person name="Ohtoshi R."/>
            <person name="Moran D.A.P."/>
            <person name="Shinohara A."/>
            <person name="Yoshida Y."/>
            <person name="Fujiwara M."/>
            <person name="Mori M."/>
            <person name="Tomita M."/>
            <person name="Arakawa K."/>
        </authorList>
    </citation>
    <scope>NUCLEOTIDE SEQUENCE [LARGE SCALE GENOMIC DNA]</scope>
</reference>
<proteinExistence type="predicted"/>
<keyword evidence="3" id="KW-1185">Reference proteome</keyword>
<feature type="region of interest" description="Disordered" evidence="1">
    <location>
        <begin position="65"/>
        <end position="89"/>
    </location>
</feature>
<accession>A0A4Y2F384</accession>
<dbReference type="EMBL" id="BGPR01000779">
    <property type="protein sequence ID" value="GBM35207.1"/>
    <property type="molecule type" value="Genomic_DNA"/>
</dbReference>
<evidence type="ECO:0000313" key="3">
    <source>
        <dbReference type="Proteomes" id="UP000499080"/>
    </source>
</evidence>
<evidence type="ECO:0000256" key="1">
    <source>
        <dbReference type="SAM" id="MobiDB-lite"/>
    </source>
</evidence>
<feature type="compositionally biased region" description="Acidic residues" evidence="1">
    <location>
        <begin position="76"/>
        <end position="89"/>
    </location>
</feature>
<gene>
    <name evidence="2" type="ORF">AVEN_175813_1</name>
</gene>
<evidence type="ECO:0000313" key="2">
    <source>
        <dbReference type="EMBL" id="GBM35207.1"/>
    </source>
</evidence>